<proteinExistence type="inferred from homology"/>
<organism evidence="6 7">
    <name type="scientific">Williamsia phyllosphaerae</name>
    <dbReference type="NCBI Taxonomy" id="885042"/>
    <lineage>
        <taxon>Bacteria</taxon>
        <taxon>Bacillati</taxon>
        <taxon>Actinomycetota</taxon>
        <taxon>Actinomycetes</taxon>
        <taxon>Mycobacteriales</taxon>
        <taxon>Nocardiaceae</taxon>
        <taxon>Williamsia</taxon>
    </lineage>
</organism>
<keyword evidence="4" id="KW-1133">Transmembrane helix</keyword>
<feature type="domain" description="Glycoside hydrolase family 5" evidence="5">
    <location>
        <begin position="60"/>
        <end position="310"/>
    </location>
</feature>
<dbReference type="SUPFAM" id="SSF51445">
    <property type="entry name" value="(Trans)glycosidases"/>
    <property type="match status" value="1"/>
</dbReference>
<feature type="transmembrane region" description="Helical" evidence="4">
    <location>
        <begin position="12"/>
        <end position="32"/>
    </location>
</feature>
<keyword evidence="7" id="KW-1185">Reference proteome</keyword>
<evidence type="ECO:0000256" key="4">
    <source>
        <dbReference type="SAM" id="Phobius"/>
    </source>
</evidence>
<dbReference type="InterPro" id="IPR001547">
    <property type="entry name" value="Glyco_hydro_5"/>
</dbReference>
<protein>
    <recommendedName>
        <fullName evidence="5">Glycoside hydrolase family 5 domain-containing protein</fullName>
    </recommendedName>
</protein>
<comment type="similarity">
    <text evidence="3">Belongs to the glycosyl hydrolase 5 (cellulase A) family.</text>
</comment>
<dbReference type="Proteomes" id="UP000632454">
    <property type="component" value="Unassembled WGS sequence"/>
</dbReference>
<reference evidence="7" key="1">
    <citation type="journal article" date="2019" name="Int. J. Syst. Evol. Microbiol.">
        <title>The Global Catalogue of Microorganisms (GCM) 10K type strain sequencing project: providing services to taxonomists for standard genome sequencing and annotation.</title>
        <authorList>
            <consortium name="The Broad Institute Genomics Platform"/>
            <consortium name="The Broad Institute Genome Sequencing Center for Infectious Disease"/>
            <person name="Wu L."/>
            <person name="Ma J."/>
        </authorList>
    </citation>
    <scope>NUCLEOTIDE SEQUENCE [LARGE SCALE GENOMIC DNA]</scope>
    <source>
        <strain evidence="7">CCM 7855</strain>
    </source>
</reference>
<gene>
    <name evidence="6" type="ORF">GCM10007298_25600</name>
</gene>
<keyword evidence="4" id="KW-0472">Membrane</keyword>
<evidence type="ECO:0000313" key="7">
    <source>
        <dbReference type="Proteomes" id="UP000632454"/>
    </source>
</evidence>
<accession>A0ABQ1UYK9</accession>
<evidence type="ECO:0000256" key="1">
    <source>
        <dbReference type="ARBA" id="ARBA00022801"/>
    </source>
</evidence>
<evidence type="ECO:0000259" key="5">
    <source>
        <dbReference type="Pfam" id="PF00150"/>
    </source>
</evidence>
<sequence>MRRSHLPVGGVGRGLLGVAVVCIVAAIVAVTLTHSSERPRAAPVGPAAGSPTSSTSLGVAFPADLYWNSPADTIADFDLAAGTSLRSVRLPVFWGLVQPTDSRTYDWRVVDRLIADASRRNLSILVSIGSTPAWAAAPGSTGPYAEPADPAAYGRFVSAVATRYRGTIAAYEMWNEPNGTIFFDPRPDPVAYTALLKAGYRAVKAADPNATVVGGALGAVIDSAVTANPVDFLQQMYDAGAGGSFDALSFHPYKYDLSLGSAWTMPNSPGQQLSAMRELMLARGDGAKKIWATEFGAPTTTLDEGQQSAVIADFLDKWAELPYAGPVFLFTTRDRATGNGMTEDNFGLLRTDRSTKDAMWKVAELAHFGVPTTPEYREFQDSAEPDPAWGEALSPVVPVTRSGILGRYYQRTAVYRTPKGFLTSPAPVAALIARADTYPTTEFDDGHQDVASGGRVYWSDATGTHLVGGGVVEAWTRAFGLAITDEVPQPNGGVKVTFERGVITWSPSAGAIGMRS</sequence>
<dbReference type="Pfam" id="PF00150">
    <property type="entry name" value="Cellulase"/>
    <property type="match status" value="1"/>
</dbReference>
<keyword evidence="4" id="KW-0812">Transmembrane</keyword>
<dbReference type="Gene3D" id="3.20.20.80">
    <property type="entry name" value="Glycosidases"/>
    <property type="match status" value="1"/>
</dbReference>
<name>A0ABQ1UYK9_9NOCA</name>
<dbReference type="RefSeq" id="WP_188490044.1">
    <property type="nucleotide sequence ID" value="NZ_BMCS01000001.1"/>
</dbReference>
<evidence type="ECO:0000313" key="6">
    <source>
        <dbReference type="EMBL" id="GGF28669.1"/>
    </source>
</evidence>
<dbReference type="InterPro" id="IPR051923">
    <property type="entry name" value="Glycosyl_Hydrolase_39"/>
</dbReference>
<evidence type="ECO:0000256" key="2">
    <source>
        <dbReference type="ARBA" id="ARBA00023295"/>
    </source>
</evidence>
<keyword evidence="2 3" id="KW-0326">Glycosidase</keyword>
<dbReference type="EMBL" id="BMCS01000001">
    <property type="protein sequence ID" value="GGF28669.1"/>
    <property type="molecule type" value="Genomic_DNA"/>
</dbReference>
<comment type="caution">
    <text evidence="6">The sequence shown here is derived from an EMBL/GenBank/DDBJ whole genome shotgun (WGS) entry which is preliminary data.</text>
</comment>
<dbReference type="PANTHER" id="PTHR12631">
    <property type="entry name" value="ALPHA-L-IDURONIDASE"/>
    <property type="match status" value="1"/>
</dbReference>
<evidence type="ECO:0000256" key="3">
    <source>
        <dbReference type="RuleBase" id="RU361153"/>
    </source>
</evidence>
<keyword evidence="1 3" id="KW-0378">Hydrolase</keyword>
<dbReference type="InterPro" id="IPR017853">
    <property type="entry name" value="GH"/>
</dbReference>
<dbReference type="InterPro" id="IPR013207">
    <property type="entry name" value="LGFP"/>
</dbReference>
<dbReference type="PANTHER" id="PTHR12631:SF10">
    <property type="entry name" value="BETA-XYLOSIDASE-LIKE PROTEIN-RELATED"/>
    <property type="match status" value="1"/>
</dbReference>
<dbReference type="Pfam" id="PF08310">
    <property type="entry name" value="LGFP"/>
    <property type="match status" value="2"/>
</dbReference>